<keyword evidence="2" id="KW-1185">Reference proteome</keyword>
<evidence type="ECO:0000313" key="1">
    <source>
        <dbReference type="EMBL" id="WOO85112.1"/>
    </source>
</evidence>
<protein>
    <submittedName>
        <fullName evidence="1">Uncharacterized protein</fullName>
    </submittedName>
</protein>
<dbReference type="RefSeq" id="XP_062631138.1">
    <property type="nucleotide sequence ID" value="XM_062775154.1"/>
</dbReference>
<dbReference type="EMBL" id="CP086719">
    <property type="protein sequence ID" value="WOO85112.1"/>
    <property type="molecule type" value="Genomic_DNA"/>
</dbReference>
<gene>
    <name evidence="1" type="ORF">LOC62_06G008609</name>
</gene>
<organism evidence="1 2">
    <name type="scientific">Vanrija pseudolonga</name>
    <dbReference type="NCBI Taxonomy" id="143232"/>
    <lineage>
        <taxon>Eukaryota</taxon>
        <taxon>Fungi</taxon>
        <taxon>Dikarya</taxon>
        <taxon>Basidiomycota</taxon>
        <taxon>Agaricomycotina</taxon>
        <taxon>Tremellomycetes</taxon>
        <taxon>Trichosporonales</taxon>
        <taxon>Trichosporonaceae</taxon>
        <taxon>Vanrija</taxon>
    </lineage>
</organism>
<name>A0AAF0YGE4_9TREE</name>
<evidence type="ECO:0000313" key="2">
    <source>
        <dbReference type="Proteomes" id="UP000827549"/>
    </source>
</evidence>
<reference evidence="1" key="1">
    <citation type="submission" date="2023-10" db="EMBL/GenBank/DDBJ databases">
        <authorList>
            <person name="Noh H."/>
        </authorList>
    </citation>
    <scope>NUCLEOTIDE SEQUENCE</scope>
    <source>
        <strain evidence="1">DUCC4014</strain>
    </source>
</reference>
<accession>A0AAF0YGE4</accession>
<sequence length="341" mass="37496">MGGIEELNNLVMKDFCPYTAGGDSIKNIRVGSFEQRHYEQDDKSLNTALWDMYPVDAPLVDLDPELSMTTDVRQPKYHLLDQPWEAGKLLPPYALADIDASIVDFEKMRVAKNLLSVNRAFLATTTGFTHYHSSLKGVGPVSARLAQNKKGAKTKALPELIAALGAKKDAANKLFIAKKYLPGMKEYVKILIELYPWSATPLIFTSADAFSTGIAQLESSVWSNMAGTALNLAKKDKNWYIVAMDASWAVITMRYVASKLLCKGYDREWWSGAITGWGVVPKSTTDAMELAELAKKVEAVGAKHGNNTWAHKMCVDEHKGCCEVGEADAVSALGEKIQNTL</sequence>
<dbReference type="GeneID" id="87811773"/>
<dbReference type="AlphaFoldDB" id="A0AAF0YGE4"/>
<proteinExistence type="predicted"/>
<dbReference type="Proteomes" id="UP000827549">
    <property type="component" value="Chromosome 6"/>
</dbReference>